<evidence type="ECO:0000313" key="10">
    <source>
        <dbReference type="Proteomes" id="UP000635477"/>
    </source>
</evidence>
<evidence type="ECO:0000256" key="1">
    <source>
        <dbReference type="ARBA" id="ARBA00004141"/>
    </source>
</evidence>
<comment type="subcellular location">
    <subcellularLocation>
        <location evidence="1">Membrane</location>
        <topology evidence="1">Multi-pass membrane protein</topology>
    </subcellularLocation>
</comment>
<comment type="caution">
    <text evidence="9">The sequence shown here is derived from an EMBL/GenBank/DDBJ whole genome shotgun (WGS) entry which is preliminary data.</text>
</comment>
<keyword evidence="3 7" id="KW-1133">Transmembrane helix</keyword>
<evidence type="ECO:0000313" key="9">
    <source>
        <dbReference type="EMBL" id="KAF4978535.1"/>
    </source>
</evidence>
<dbReference type="AlphaFoldDB" id="A0A8H4UKE0"/>
<evidence type="ECO:0000256" key="4">
    <source>
        <dbReference type="ARBA" id="ARBA00023136"/>
    </source>
</evidence>
<dbReference type="InterPro" id="IPR049326">
    <property type="entry name" value="Rhodopsin_dom_fungi"/>
</dbReference>
<evidence type="ECO:0000259" key="8">
    <source>
        <dbReference type="Pfam" id="PF20684"/>
    </source>
</evidence>
<name>A0A8H4UKE0_9HYPO</name>
<dbReference type="InterPro" id="IPR052337">
    <property type="entry name" value="SAT4-like"/>
</dbReference>
<feature type="region of interest" description="Disordered" evidence="6">
    <location>
        <begin position="297"/>
        <end position="317"/>
    </location>
</feature>
<comment type="similarity">
    <text evidence="5">Belongs to the SAT4 family.</text>
</comment>
<evidence type="ECO:0000256" key="3">
    <source>
        <dbReference type="ARBA" id="ARBA00022989"/>
    </source>
</evidence>
<feature type="transmembrane region" description="Helical" evidence="7">
    <location>
        <begin position="94"/>
        <end position="116"/>
    </location>
</feature>
<dbReference type="Pfam" id="PF20684">
    <property type="entry name" value="Fung_rhodopsin"/>
    <property type="match status" value="1"/>
</dbReference>
<feature type="transmembrane region" description="Helical" evidence="7">
    <location>
        <begin position="51"/>
        <end position="74"/>
    </location>
</feature>
<reference evidence="9" key="2">
    <citation type="submission" date="2020-05" db="EMBL/GenBank/DDBJ databases">
        <authorList>
            <person name="Kim H.-S."/>
            <person name="Proctor R.H."/>
            <person name="Brown D.W."/>
        </authorList>
    </citation>
    <scope>NUCLEOTIDE SEQUENCE</scope>
    <source>
        <strain evidence="9">NRRL 22465</strain>
    </source>
</reference>
<accession>A0A8H4UKE0</accession>
<keyword evidence="4 7" id="KW-0472">Membrane</keyword>
<feature type="compositionally biased region" description="Basic and acidic residues" evidence="6">
    <location>
        <begin position="304"/>
        <end position="317"/>
    </location>
</feature>
<keyword evidence="10" id="KW-1185">Reference proteome</keyword>
<gene>
    <name evidence="9" type="ORF">FZEAL_5107</name>
</gene>
<feature type="domain" description="Rhodopsin" evidence="8">
    <location>
        <begin position="35"/>
        <end position="269"/>
    </location>
</feature>
<evidence type="ECO:0000256" key="6">
    <source>
        <dbReference type="SAM" id="MobiDB-lite"/>
    </source>
</evidence>
<sequence>MDPSQTVDAESETRAPVMIAVAIVLMSLSSLMVGLRLWCRKIANSFGLDDLAAVMTLISILGCGSAMIAMTKYGLGRHEWTLSTDAFVLYQRCFWVSVLFYMMALFWAKMAFLLNYYRIMSVSNMRNVVLGSIVLVGLWGGSQFIMRFVQCIPLKAVWDPRVEAKCIPNETALWYINGVINIVSDIAILVLPLPVVWKLNLPRGQKLILSGIFGLGFFTVAVSIMRMQWLTPQKDVTWWNVTAASWSLSEITSAITCACLPTLKPLVARYEAKVNANAKRDNTFRLQSVVVDADTESSMTVDGSQDRSSSETKKPEKLRYGIVTRITAK</sequence>
<keyword evidence="2 7" id="KW-0812">Transmembrane</keyword>
<proteinExistence type="inferred from homology"/>
<protein>
    <recommendedName>
        <fullName evidence="8">Rhodopsin domain-containing protein</fullName>
    </recommendedName>
</protein>
<feature type="transmembrane region" description="Helical" evidence="7">
    <location>
        <begin position="128"/>
        <end position="149"/>
    </location>
</feature>
<reference evidence="9" key="1">
    <citation type="journal article" date="2020" name="BMC Genomics">
        <title>Correction to: Identification and distribution of gene clusters required for synthesis of sphingolipid metabolism inhibitors in diverse species of the filamentous fungus Fusarium.</title>
        <authorList>
            <person name="Kim H.S."/>
            <person name="Lohmar J.M."/>
            <person name="Busman M."/>
            <person name="Brown D.W."/>
            <person name="Naumann T.A."/>
            <person name="Divon H.H."/>
            <person name="Lysoe E."/>
            <person name="Uhlig S."/>
            <person name="Proctor R.H."/>
        </authorList>
    </citation>
    <scope>NUCLEOTIDE SEQUENCE</scope>
    <source>
        <strain evidence="9">NRRL 22465</strain>
    </source>
</reference>
<evidence type="ECO:0000256" key="2">
    <source>
        <dbReference type="ARBA" id="ARBA00022692"/>
    </source>
</evidence>
<feature type="transmembrane region" description="Helical" evidence="7">
    <location>
        <begin position="172"/>
        <end position="195"/>
    </location>
</feature>
<dbReference type="GO" id="GO:0016020">
    <property type="term" value="C:membrane"/>
    <property type="evidence" value="ECO:0007669"/>
    <property type="project" value="UniProtKB-SubCell"/>
</dbReference>
<feature type="transmembrane region" description="Helical" evidence="7">
    <location>
        <begin position="207"/>
        <end position="225"/>
    </location>
</feature>
<organism evidence="9 10">
    <name type="scientific">Fusarium zealandicum</name>
    <dbReference type="NCBI Taxonomy" id="1053134"/>
    <lineage>
        <taxon>Eukaryota</taxon>
        <taxon>Fungi</taxon>
        <taxon>Dikarya</taxon>
        <taxon>Ascomycota</taxon>
        <taxon>Pezizomycotina</taxon>
        <taxon>Sordariomycetes</taxon>
        <taxon>Hypocreomycetidae</taxon>
        <taxon>Hypocreales</taxon>
        <taxon>Nectriaceae</taxon>
        <taxon>Fusarium</taxon>
        <taxon>Fusarium staphyleae species complex</taxon>
    </lineage>
</organism>
<dbReference type="Proteomes" id="UP000635477">
    <property type="component" value="Unassembled WGS sequence"/>
</dbReference>
<dbReference type="OrthoDB" id="10017208at2759"/>
<evidence type="ECO:0000256" key="7">
    <source>
        <dbReference type="SAM" id="Phobius"/>
    </source>
</evidence>
<dbReference type="EMBL" id="JABEYC010000360">
    <property type="protein sequence ID" value="KAF4978535.1"/>
    <property type="molecule type" value="Genomic_DNA"/>
</dbReference>
<dbReference type="PANTHER" id="PTHR33048:SF47">
    <property type="entry name" value="INTEGRAL MEMBRANE PROTEIN-RELATED"/>
    <property type="match status" value="1"/>
</dbReference>
<feature type="transmembrane region" description="Helical" evidence="7">
    <location>
        <begin position="17"/>
        <end position="39"/>
    </location>
</feature>
<evidence type="ECO:0000256" key="5">
    <source>
        <dbReference type="ARBA" id="ARBA00038359"/>
    </source>
</evidence>
<dbReference type="PANTHER" id="PTHR33048">
    <property type="entry name" value="PTH11-LIKE INTEGRAL MEMBRANE PROTEIN (AFU_ORTHOLOGUE AFUA_5G11245)"/>
    <property type="match status" value="1"/>
</dbReference>